<dbReference type="RefSeq" id="WP_088247273.1">
    <property type="nucleotide sequence ID" value="NZ_NHMK01000009.1"/>
</dbReference>
<gene>
    <name evidence="1" type="ORF">CBQ26_03930</name>
</gene>
<sequence length="589" mass="65936">MNAPDLLHLLRSGDIEPLHAQLSDLQAQFEAGKLHERDLLRAFHPFQTSDLTLSDGFQKWTEKRPGTYAPHVALAGWFLGRGWEARGGQKSNRVSDQGWRSLDHFLTQADGCARHAATLTDNPLAAWHVIGLVSNTRGCQLSLHDVQTQHYPDWFTRGVADNPGSFVLRRVMLLHLRTEWGGSEEHMLTFVRQQQDAGLLGQTDMQRLWAEFHSCVAHHAQHFSQDHALAVERARIAAELDPLQSEQLLISLTGANASPFERLDALRRYLSAAQQENSVPSSNFGWAVLNAEDWIRPELPRITALLDRAAQDGDADSAVLLGHMQLIHPAWGTQSARAVLEIARDQGHTAAAETLAYLSEHTSAPVEQRREDILKAADLLSGEMSWHVYQQFPEFQRQFNLEPRQRFKYLHRAADGGENDARFELAQQLRAGNVELGEDGLLRPVDTQPLQASLDYAKHLLERAASTDHAPSSKALKAARERDWQAETARRVKLRAVQTGPVKLGEPAGERQARVPWWLIAVLIVGALRACAHFTDAPPTSEVDPFRLLEERAELSQQQDLIQQVADGKLKAVLEGDQVKFVPVDPRDH</sequence>
<accession>A0A246BP65</accession>
<dbReference type="EMBL" id="NHMK01000009">
    <property type="protein sequence ID" value="OWL97453.1"/>
    <property type="molecule type" value="Genomic_DNA"/>
</dbReference>
<dbReference type="InterPro" id="IPR011990">
    <property type="entry name" value="TPR-like_helical_dom_sf"/>
</dbReference>
<dbReference type="OrthoDB" id="52993at2"/>
<dbReference type="Gene3D" id="1.25.40.10">
    <property type="entry name" value="Tetratricopeptide repeat domain"/>
    <property type="match status" value="1"/>
</dbReference>
<comment type="caution">
    <text evidence="1">The sequence shown here is derived from an EMBL/GenBank/DDBJ whole genome shotgun (WGS) entry which is preliminary data.</text>
</comment>
<evidence type="ECO:0008006" key="3">
    <source>
        <dbReference type="Google" id="ProtNLM"/>
    </source>
</evidence>
<dbReference type="Proteomes" id="UP000197208">
    <property type="component" value="Unassembled WGS sequence"/>
</dbReference>
<evidence type="ECO:0000313" key="1">
    <source>
        <dbReference type="EMBL" id="OWL97453.1"/>
    </source>
</evidence>
<protein>
    <recommendedName>
        <fullName evidence="3">DUF4034 domain-containing protein</fullName>
    </recommendedName>
</protein>
<organism evidence="1 2">
    <name type="scientific">Deinococcus indicus</name>
    <dbReference type="NCBI Taxonomy" id="223556"/>
    <lineage>
        <taxon>Bacteria</taxon>
        <taxon>Thermotogati</taxon>
        <taxon>Deinococcota</taxon>
        <taxon>Deinococci</taxon>
        <taxon>Deinococcales</taxon>
        <taxon>Deinococcaceae</taxon>
        <taxon>Deinococcus</taxon>
    </lineage>
</organism>
<keyword evidence="2" id="KW-1185">Reference proteome</keyword>
<name>A0A246BP65_9DEIO</name>
<reference evidence="1 2" key="1">
    <citation type="submission" date="2017-05" db="EMBL/GenBank/DDBJ databases">
        <title>De novo genome assembly of Deniococcus indicus strain DR1.</title>
        <authorList>
            <person name="Chauhan D."/>
            <person name="Yennamalli R.M."/>
            <person name="Priyadarshini R."/>
        </authorList>
    </citation>
    <scope>NUCLEOTIDE SEQUENCE [LARGE SCALE GENOMIC DNA]</scope>
    <source>
        <strain evidence="1 2">DR1</strain>
    </source>
</reference>
<proteinExistence type="predicted"/>
<dbReference type="AlphaFoldDB" id="A0A246BP65"/>
<evidence type="ECO:0000313" key="2">
    <source>
        <dbReference type="Proteomes" id="UP000197208"/>
    </source>
</evidence>